<dbReference type="InterPro" id="IPR013130">
    <property type="entry name" value="Fe3_Rdtase_TM_dom"/>
</dbReference>
<keyword evidence="10" id="KW-0406">Ion transport</keyword>
<keyword evidence="7" id="KW-0249">Electron transport</keyword>
<evidence type="ECO:0000256" key="5">
    <source>
        <dbReference type="ARBA" id="ARBA00022475"/>
    </source>
</evidence>
<dbReference type="PROSITE" id="PS51384">
    <property type="entry name" value="FAD_FR"/>
    <property type="match status" value="1"/>
</dbReference>
<comment type="caution">
    <text evidence="16">The sequence shown here is derived from an EMBL/GenBank/DDBJ whole genome shotgun (WGS) entry which is preliminary data.</text>
</comment>
<name>A0A4Y7T9M7_COPMI</name>
<keyword evidence="17" id="KW-1185">Reference proteome</keyword>
<evidence type="ECO:0000256" key="1">
    <source>
        <dbReference type="ARBA" id="ARBA00004651"/>
    </source>
</evidence>
<gene>
    <name evidence="16" type="ORF">FA13DRAFT_1629995</name>
</gene>
<dbReference type="GO" id="GO:0006879">
    <property type="term" value="P:intracellular iron ion homeostasis"/>
    <property type="evidence" value="ECO:0007669"/>
    <property type="project" value="TreeGrafter"/>
</dbReference>
<comment type="similarity">
    <text evidence="2">Belongs to the ferric reductase (FRE) family.</text>
</comment>
<dbReference type="Gene3D" id="3.40.50.80">
    <property type="entry name" value="Nucleotide-binding domain of ferredoxin-NADP reductase (FNR) module"/>
    <property type="match status" value="1"/>
</dbReference>
<evidence type="ECO:0000256" key="3">
    <source>
        <dbReference type="ARBA" id="ARBA00012668"/>
    </source>
</evidence>
<dbReference type="InterPro" id="IPR039261">
    <property type="entry name" value="FNR_nucleotide-bd"/>
</dbReference>
<evidence type="ECO:0000256" key="12">
    <source>
        <dbReference type="ARBA" id="ARBA00023180"/>
    </source>
</evidence>
<dbReference type="InterPro" id="IPR017938">
    <property type="entry name" value="Riboflavin_synthase-like_b-brl"/>
</dbReference>
<evidence type="ECO:0000256" key="6">
    <source>
        <dbReference type="ARBA" id="ARBA00022692"/>
    </source>
</evidence>
<dbReference type="CDD" id="cd06186">
    <property type="entry name" value="NOX_Duox_like_FAD_NADP"/>
    <property type="match status" value="1"/>
</dbReference>
<accession>A0A4Y7T9M7</accession>
<evidence type="ECO:0000256" key="13">
    <source>
        <dbReference type="ARBA" id="ARBA00048483"/>
    </source>
</evidence>
<dbReference type="Pfam" id="PF01794">
    <property type="entry name" value="Ferric_reduct"/>
    <property type="match status" value="1"/>
</dbReference>
<comment type="catalytic activity">
    <reaction evidence="13">
        <text>2 a Fe(II)-siderophore + NADP(+) + H(+) = 2 a Fe(III)-siderophore + NADPH</text>
        <dbReference type="Rhea" id="RHEA:28795"/>
        <dbReference type="Rhea" id="RHEA-COMP:11342"/>
        <dbReference type="Rhea" id="RHEA-COMP:11344"/>
        <dbReference type="ChEBI" id="CHEBI:15378"/>
        <dbReference type="ChEBI" id="CHEBI:29033"/>
        <dbReference type="ChEBI" id="CHEBI:29034"/>
        <dbReference type="ChEBI" id="CHEBI:57783"/>
        <dbReference type="ChEBI" id="CHEBI:58349"/>
        <dbReference type="EC" id="1.16.1.9"/>
    </reaction>
</comment>
<dbReference type="PANTHER" id="PTHR32361">
    <property type="entry name" value="FERRIC/CUPRIC REDUCTASE TRANSMEMBRANE COMPONENT"/>
    <property type="match status" value="1"/>
</dbReference>
<dbReference type="STRING" id="71717.A0A4Y7T9M7"/>
<evidence type="ECO:0000256" key="7">
    <source>
        <dbReference type="ARBA" id="ARBA00022982"/>
    </source>
</evidence>
<feature type="domain" description="FAD-binding FR-type" evidence="15">
    <location>
        <begin position="227"/>
        <end position="344"/>
    </location>
</feature>
<evidence type="ECO:0000259" key="15">
    <source>
        <dbReference type="PROSITE" id="PS51384"/>
    </source>
</evidence>
<evidence type="ECO:0000256" key="10">
    <source>
        <dbReference type="ARBA" id="ARBA00023065"/>
    </source>
</evidence>
<keyword evidence="5" id="KW-1003">Cell membrane</keyword>
<dbReference type="PANTHER" id="PTHR32361:SF9">
    <property type="entry name" value="FERRIC REDUCTASE TRANSMEMBRANE COMPONENT 3-RELATED"/>
    <property type="match status" value="1"/>
</dbReference>
<evidence type="ECO:0000256" key="2">
    <source>
        <dbReference type="ARBA" id="ARBA00006278"/>
    </source>
</evidence>
<evidence type="ECO:0000256" key="8">
    <source>
        <dbReference type="ARBA" id="ARBA00022989"/>
    </source>
</evidence>
<evidence type="ECO:0000313" key="16">
    <source>
        <dbReference type="EMBL" id="TEB30875.1"/>
    </source>
</evidence>
<dbReference type="SFLD" id="SFLDG01168">
    <property type="entry name" value="Ferric_reductase_subgroup_(FRE"/>
    <property type="match status" value="1"/>
</dbReference>
<sequence>MKKGVSLATPAGPIALTLRGGPIDKSRIPPRHIPTVPSILDKAVNLLRKRVMPGYTLGQFLILSNYTYVMLYGAFRMSNPFTDGVRPGWLAVSQLPLVFALAQKGNVLGSMLGFGYETLNYVHRYIGRVVVLASNIHSLYYIYQWTAAGTFLARIATPKFGAGFAFLLAMDVMFFFSLEYFRRKMYQVFYWSHAIGTVAIIVTGSLHFPALLPWMVICAVLYGLDRLLRAFKSSVAVATLTHLPQMDMAYIEVPTIRSGWRAGQHVRLRVLTTGMGLLGWTESHPFTIASASGANDGLVLLCKKAGDWTSKLVNLAKELDTRGGEGQGRVRVWVEGPFGGSRVVFNSFSAAVLVVGGSGITYGLSMMEDLLVKDRKNESRLRYLELVWLVQDPASVTPLLPLFQSLVQQTNYTMLKITVNYTRALTEKTPIFGGYEAVPCAPMAITHPNLTLSPGRPNIKNILSSAINTAIEYNAGIGAGDPLGLSGLAVGICGPQSLGDSVMGAIGGIGSAERAKVGGIEVHEE</sequence>
<keyword evidence="9" id="KW-0560">Oxidoreductase</keyword>
<dbReference type="InterPro" id="IPR013112">
    <property type="entry name" value="FAD-bd_8"/>
</dbReference>
<feature type="transmembrane region" description="Helical" evidence="14">
    <location>
        <begin position="125"/>
        <end position="143"/>
    </location>
</feature>
<dbReference type="Proteomes" id="UP000298030">
    <property type="component" value="Unassembled WGS sequence"/>
</dbReference>
<dbReference type="Pfam" id="PF08030">
    <property type="entry name" value="NAD_binding_6"/>
    <property type="match status" value="1"/>
</dbReference>
<evidence type="ECO:0000313" key="17">
    <source>
        <dbReference type="Proteomes" id="UP000298030"/>
    </source>
</evidence>
<dbReference type="SUPFAM" id="SSF52343">
    <property type="entry name" value="Ferredoxin reductase-like, C-terminal NADP-linked domain"/>
    <property type="match status" value="1"/>
</dbReference>
<dbReference type="InterPro" id="IPR051410">
    <property type="entry name" value="Ferric/Cupric_Reductase"/>
</dbReference>
<dbReference type="EC" id="1.16.1.9" evidence="3"/>
<evidence type="ECO:0000256" key="4">
    <source>
        <dbReference type="ARBA" id="ARBA00022448"/>
    </source>
</evidence>
<dbReference type="GO" id="GO:0005886">
    <property type="term" value="C:plasma membrane"/>
    <property type="evidence" value="ECO:0007669"/>
    <property type="project" value="UniProtKB-SubCell"/>
</dbReference>
<dbReference type="GO" id="GO:0015677">
    <property type="term" value="P:copper ion import"/>
    <property type="evidence" value="ECO:0007669"/>
    <property type="project" value="TreeGrafter"/>
</dbReference>
<evidence type="ECO:0000256" key="11">
    <source>
        <dbReference type="ARBA" id="ARBA00023136"/>
    </source>
</evidence>
<dbReference type="GO" id="GO:0006826">
    <property type="term" value="P:iron ion transport"/>
    <property type="evidence" value="ECO:0007669"/>
    <property type="project" value="UniProtKB-ARBA"/>
</dbReference>
<dbReference type="OrthoDB" id="17725at2759"/>
<keyword evidence="11 14" id="KW-0472">Membrane</keyword>
<proteinExistence type="inferred from homology"/>
<comment type="subcellular location">
    <subcellularLocation>
        <location evidence="1">Cell membrane</location>
        <topology evidence="1">Multi-pass membrane protein</topology>
    </subcellularLocation>
</comment>
<dbReference type="SFLD" id="SFLDS00052">
    <property type="entry name" value="Ferric_Reductase_Domain"/>
    <property type="match status" value="1"/>
</dbReference>
<keyword evidence="6 14" id="KW-0812">Transmembrane</keyword>
<dbReference type="InterPro" id="IPR017927">
    <property type="entry name" value="FAD-bd_FR_type"/>
</dbReference>
<reference evidence="16 17" key="1">
    <citation type="journal article" date="2019" name="Nat. Ecol. Evol.">
        <title>Megaphylogeny resolves global patterns of mushroom evolution.</title>
        <authorList>
            <person name="Varga T."/>
            <person name="Krizsan K."/>
            <person name="Foldi C."/>
            <person name="Dima B."/>
            <person name="Sanchez-Garcia M."/>
            <person name="Sanchez-Ramirez S."/>
            <person name="Szollosi G.J."/>
            <person name="Szarkandi J.G."/>
            <person name="Papp V."/>
            <person name="Albert L."/>
            <person name="Andreopoulos W."/>
            <person name="Angelini C."/>
            <person name="Antonin V."/>
            <person name="Barry K.W."/>
            <person name="Bougher N.L."/>
            <person name="Buchanan P."/>
            <person name="Buyck B."/>
            <person name="Bense V."/>
            <person name="Catcheside P."/>
            <person name="Chovatia M."/>
            <person name="Cooper J."/>
            <person name="Damon W."/>
            <person name="Desjardin D."/>
            <person name="Finy P."/>
            <person name="Geml J."/>
            <person name="Haridas S."/>
            <person name="Hughes K."/>
            <person name="Justo A."/>
            <person name="Karasinski D."/>
            <person name="Kautmanova I."/>
            <person name="Kiss B."/>
            <person name="Kocsube S."/>
            <person name="Kotiranta H."/>
            <person name="LaButti K.M."/>
            <person name="Lechner B.E."/>
            <person name="Liimatainen K."/>
            <person name="Lipzen A."/>
            <person name="Lukacs Z."/>
            <person name="Mihaltcheva S."/>
            <person name="Morgado L.N."/>
            <person name="Niskanen T."/>
            <person name="Noordeloos M.E."/>
            <person name="Ohm R.A."/>
            <person name="Ortiz-Santana B."/>
            <person name="Ovrebo C."/>
            <person name="Racz N."/>
            <person name="Riley R."/>
            <person name="Savchenko A."/>
            <person name="Shiryaev A."/>
            <person name="Soop K."/>
            <person name="Spirin V."/>
            <person name="Szebenyi C."/>
            <person name="Tomsovsky M."/>
            <person name="Tulloss R.E."/>
            <person name="Uehling J."/>
            <person name="Grigoriev I.V."/>
            <person name="Vagvolgyi C."/>
            <person name="Papp T."/>
            <person name="Martin F.M."/>
            <person name="Miettinen O."/>
            <person name="Hibbett D.S."/>
            <person name="Nagy L.G."/>
        </authorList>
    </citation>
    <scope>NUCLEOTIDE SEQUENCE [LARGE SCALE GENOMIC DNA]</scope>
    <source>
        <strain evidence="16 17">FP101781</strain>
    </source>
</reference>
<feature type="transmembrane region" description="Helical" evidence="14">
    <location>
        <begin position="55"/>
        <end position="75"/>
    </location>
</feature>
<dbReference type="GO" id="GO:0052851">
    <property type="term" value="F:ferric-chelate reductase (NADPH) activity"/>
    <property type="evidence" value="ECO:0007669"/>
    <property type="project" value="UniProtKB-EC"/>
</dbReference>
<keyword evidence="4" id="KW-0813">Transport</keyword>
<evidence type="ECO:0000256" key="9">
    <source>
        <dbReference type="ARBA" id="ARBA00023002"/>
    </source>
</evidence>
<dbReference type="AlphaFoldDB" id="A0A4Y7T9M7"/>
<dbReference type="SUPFAM" id="SSF63380">
    <property type="entry name" value="Riboflavin synthase domain-like"/>
    <property type="match status" value="1"/>
</dbReference>
<dbReference type="InterPro" id="IPR013121">
    <property type="entry name" value="Fe_red_NAD-bd_6"/>
</dbReference>
<feature type="transmembrane region" description="Helical" evidence="14">
    <location>
        <begin position="188"/>
        <end position="205"/>
    </location>
</feature>
<keyword evidence="12" id="KW-0325">Glycoprotein</keyword>
<feature type="transmembrane region" description="Helical" evidence="14">
    <location>
        <begin position="95"/>
        <end position="116"/>
    </location>
</feature>
<evidence type="ECO:0000256" key="14">
    <source>
        <dbReference type="SAM" id="Phobius"/>
    </source>
</evidence>
<organism evidence="16 17">
    <name type="scientific">Coprinellus micaceus</name>
    <name type="common">Glistening ink-cap mushroom</name>
    <name type="synonym">Coprinus micaceus</name>
    <dbReference type="NCBI Taxonomy" id="71717"/>
    <lineage>
        <taxon>Eukaryota</taxon>
        <taxon>Fungi</taxon>
        <taxon>Dikarya</taxon>
        <taxon>Basidiomycota</taxon>
        <taxon>Agaricomycotina</taxon>
        <taxon>Agaricomycetes</taxon>
        <taxon>Agaricomycetidae</taxon>
        <taxon>Agaricales</taxon>
        <taxon>Agaricineae</taxon>
        <taxon>Psathyrellaceae</taxon>
        <taxon>Coprinellus</taxon>
    </lineage>
</organism>
<feature type="transmembrane region" description="Helical" evidence="14">
    <location>
        <begin position="163"/>
        <end position="181"/>
    </location>
</feature>
<keyword evidence="8 14" id="KW-1133">Transmembrane helix</keyword>
<protein>
    <recommendedName>
        <fullName evidence="3">ferric-chelate reductase (NADPH)</fullName>
        <ecNumber evidence="3">1.16.1.9</ecNumber>
    </recommendedName>
</protein>
<dbReference type="EMBL" id="QPFP01000021">
    <property type="protein sequence ID" value="TEB30875.1"/>
    <property type="molecule type" value="Genomic_DNA"/>
</dbReference>
<dbReference type="Pfam" id="PF08022">
    <property type="entry name" value="FAD_binding_8"/>
    <property type="match status" value="1"/>
</dbReference>